<dbReference type="InterPro" id="IPR018114">
    <property type="entry name" value="TRYPSIN_HIS"/>
</dbReference>
<keyword evidence="4 10" id="KW-0645">Protease</keyword>
<gene>
    <name evidence="13" type="ORF">PYM288_LOCUS23171</name>
</gene>
<name>A0A814U2P3_9BILA</name>
<organism evidence="13 14">
    <name type="scientific">Rotaria sordida</name>
    <dbReference type="NCBI Taxonomy" id="392033"/>
    <lineage>
        <taxon>Eukaryota</taxon>
        <taxon>Metazoa</taxon>
        <taxon>Spiralia</taxon>
        <taxon>Gnathifera</taxon>
        <taxon>Rotifera</taxon>
        <taxon>Eurotatoria</taxon>
        <taxon>Bdelloidea</taxon>
        <taxon>Philodinida</taxon>
        <taxon>Philodinidae</taxon>
        <taxon>Rotaria</taxon>
    </lineage>
</organism>
<dbReference type="InterPro" id="IPR051093">
    <property type="entry name" value="Neuroligin/BSAL"/>
</dbReference>
<evidence type="ECO:0000256" key="2">
    <source>
        <dbReference type="ARBA" id="ARBA00005964"/>
    </source>
</evidence>
<feature type="chain" id="PRO_5032656097" description="Peptidase S1 domain-containing protein" evidence="11">
    <location>
        <begin position="18"/>
        <end position="885"/>
    </location>
</feature>
<dbReference type="InterPro" id="IPR001254">
    <property type="entry name" value="Trypsin_dom"/>
</dbReference>
<dbReference type="InterPro" id="IPR029058">
    <property type="entry name" value="AB_hydrolase_fold"/>
</dbReference>
<proteinExistence type="inferred from homology"/>
<dbReference type="PROSITE" id="PS00135">
    <property type="entry name" value="TRYPSIN_SER"/>
    <property type="match status" value="1"/>
</dbReference>
<dbReference type="Proteomes" id="UP000663854">
    <property type="component" value="Unassembled WGS sequence"/>
</dbReference>
<dbReference type="InterPro" id="IPR025155">
    <property type="entry name" value="WxxW_domain"/>
</dbReference>
<keyword evidence="7 10" id="KW-0720">Serine protease</keyword>
<dbReference type="SMART" id="SM00020">
    <property type="entry name" value="Tryp_SPc"/>
    <property type="match status" value="1"/>
</dbReference>
<dbReference type="EMBL" id="CAJNOH010001051">
    <property type="protein sequence ID" value="CAF1169096.1"/>
    <property type="molecule type" value="Genomic_DNA"/>
</dbReference>
<dbReference type="Pfam" id="PF00135">
    <property type="entry name" value="COesterase"/>
    <property type="match status" value="1"/>
</dbReference>
<dbReference type="GO" id="GO:0004252">
    <property type="term" value="F:serine-type endopeptidase activity"/>
    <property type="evidence" value="ECO:0007669"/>
    <property type="project" value="InterPro"/>
</dbReference>
<dbReference type="GO" id="GO:0005576">
    <property type="term" value="C:extracellular region"/>
    <property type="evidence" value="ECO:0007669"/>
    <property type="project" value="UniProtKB-SubCell"/>
</dbReference>
<comment type="subcellular location">
    <subcellularLocation>
        <location evidence="1">Secreted</location>
    </subcellularLocation>
</comment>
<dbReference type="InterPro" id="IPR043504">
    <property type="entry name" value="Peptidase_S1_PA_chymotrypsin"/>
</dbReference>
<dbReference type="PROSITE" id="PS00134">
    <property type="entry name" value="TRYPSIN_HIS"/>
    <property type="match status" value="1"/>
</dbReference>
<dbReference type="SUPFAM" id="SSF50494">
    <property type="entry name" value="Trypsin-like serine proteases"/>
    <property type="match status" value="1"/>
</dbReference>
<dbReference type="Gene3D" id="2.40.10.10">
    <property type="entry name" value="Trypsin-like serine proteases"/>
    <property type="match status" value="1"/>
</dbReference>
<evidence type="ECO:0000259" key="12">
    <source>
        <dbReference type="PROSITE" id="PS50240"/>
    </source>
</evidence>
<evidence type="ECO:0000256" key="10">
    <source>
        <dbReference type="RuleBase" id="RU363034"/>
    </source>
</evidence>
<comment type="similarity">
    <text evidence="2">Belongs to the type-B carboxylesterase/lipase family.</text>
</comment>
<dbReference type="AlphaFoldDB" id="A0A814U2P3"/>
<evidence type="ECO:0000256" key="11">
    <source>
        <dbReference type="SAM" id="SignalP"/>
    </source>
</evidence>
<dbReference type="PANTHER" id="PTHR43903">
    <property type="entry name" value="NEUROLIGIN"/>
    <property type="match status" value="1"/>
</dbReference>
<comment type="caution">
    <text evidence="13">The sequence shown here is derived from an EMBL/GenBank/DDBJ whole genome shotgun (WGS) entry which is preliminary data.</text>
</comment>
<evidence type="ECO:0000313" key="14">
    <source>
        <dbReference type="Proteomes" id="UP000663854"/>
    </source>
</evidence>
<dbReference type="Pfam" id="PF00089">
    <property type="entry name" value="Trypsin"/>
    <property type="match status" value="1"/>
</dbReference>
<dbReference type="FunFam" id="2.40.10.10:FF:000120">
    <property type="entry name" value="Putative serine protease"/>
    <property type="match status" value="1"/>
</dbReference>
<dbReference type="Pfam" id="PF13330">
    <property type="entry name" value="Mucin2_WxxW"/>
    <property type="match status" value="1"/>
</dbReference>
<keyword evidence="6 10" id="KW-0378">Hydrolase</keyword>
<evidence type="ECO:0000256" key="9">
    <source>
        <dbReference type="ARBA" id="ARBA00023180"/>
    </source>
</evidence>
<dbReference type="InterPro" id="IPR009003">
    <property type="entry name" value="Peptidase_S1_PA"/>
</dbReference>
<keyword evidence="5 11" id="KW-0732">Signal</keyword>
<accession>A0A814U2P3</accession>
<dbReference type="PROSITE" id="PS50240">
    <property type="entry name" value="TRYPSIN_DOM"/>
    <property type="match status" value="1"/>
</dbReference>
<dbReference type="SUPFAM" id="SSF53474">
    <property type="entry name" value="alpha/beta-Hydrolases"/>
    <property type="match status" value="1"/>
</dbReference>
<keyword evidence="9" id="KW-0325">Glycoprotein</keyword>
<feature type="domain" description="Peptidase S1" evidence="12">
    <location>
        <begin position="629"/>
        <end position="882"/>
    </location>
</feature>
<dbReference type="PRINTS" id="PR00722">
    <property type="entry name" value="CHYMOTRYPSIN"/>
</dbReference>
<evidence type="ECO:0000256" key="3">
    <source>
        <dbReference type="ARBA" id="ARBA00022525"/>
    </source>
</evidence>
<sequence>MFLRIFIIFFFFHKILSNDLHINTTSGVFEGKEVIIEYVPVRQFFGIPYGEKPVRFEMSILRKYNSTTIIRATERAPGCLQASGGLSYGPFELSDMYEEDCLTLNMFIPKTKSLSSKAIMVFCHGGSNQVGSASLFDGSAIAALGNVIVITINYRLNILGFLTPGPDMMSGNYGLQDQILALKWVSINAKNFNGDPKRITYIGHSAGAANAVLLAMSKRSDSLIARVIAQSGCPLNQWAIDKYPSIRFRNVMERHGMKAKKKFLESNLNQLKNISAENFRYMYHSGLEISPDYPFPIIDNDILPNNLEELIRTGPLVNVDILIGVTADEALYFAEEHIFNHYLPRKYRTNPSLTTTQRPLTTKTNEINILHNRTEKSIENEHPRGFSYFRKNNYIKNYLKTNYPDHLCYYEEIQARFMPSSKHQHNLTETARLYTNLVRRRIKHKRIMMTTILFVYLVLFFTITNGQDNLCEPNGLWSWTPWFNFHTPNSKGEYELHAAIRSQHPTIVCAEPRAVSAVNQAGINMNDTLDMIILRSYDIFCLNTYDPKFQQKICDDYSVRYCCPVVTNSSTNKDEIRELFISSNTNSLVDNQPKAAQLKCGRAPRAITDQSNTATNILMSLLNAVLPKIINGIEARPNSWPWLVSIGIQYRGPTGIWQNRTHVCGGTLIESSHVLTAAHCLEQKIDDRFVPLTSTNPSLESFFILRIGIHDIRLTQPSEIYRAKRIYIHENFISSTFENDIAIIRLDRPVRITEHISPICLPSNNVAPGKKVTVAGWGTVAETARIHSNVLRQANINVLPPINCRVYTDIHYDASKQLCAAALDWSKDTCAGDSGGPLMHQDNGIWSIGGITSYGYGCSKRGFPGVYTRTVPHLSWIKTRMLSNY</sequence>
<evidence type="ECO:0000256" key="7">
    <source>
        <dbReference type="ARBA" id="ARBA00022825"/>
    </source>
</evidence>
<dbReference type="InterPro" id="IPR033116">
    <property type="entry name" value="TRYPSIN_SER"/>
</dbReference>
<dbReference type="InterPro" id="IPR002018">
    <property type="entry name" value="CarbesteraseB"/>
</dbReference>
<evidence type="ECO:0000256" key="8">
    <source>
        <dbReference type="ARBA" id="ARBA00023157"/>
    </source>
</evidence>
<dbReference type="Gene3D" id="3.40.50.1820">
    <property type="entry name" value="alpha/beta hydrolase"/>
    <property type="match status" value="1"/>
</dbReference>
<reference evidence="13" key="1">
    <citation type="submission" date="2021-02" db="EMBL/GenBank/DDBJ databases">
        <authorList>
            <person name="Nowell W R."/>
        </authorList>
    </citation>
    <scope>NUCLEOTIDE SEQUENCE</scope>
</reference>
<dbReference type="GO" id="GO:0006508">
    <property type="term" value="P:proteolysis"/>
    <property type="evidence" value="ECO:0007669"/>
    <property type="project" value="UniProtKB-KW"/>
</dbReference>
<feature type="signal peptide" evidence="11">
    <location>
        <begin position="1"/>
        <end position="17"/>
    </location>
</feature>
<dbReference type="InterPro" id="IPR001314">
    <property type="entry name" value="Peptidase_S1A"/>
</dbReference>
<dbReference type="CDD" id="cd00190">
    <property type="entry name" value="Tryp_SPc"/>
    <property type="match status" value="1"/>
</dbReference>
<evidence type="ECO:0000256" key="4">
    <source>
        <dbReference type="ARBA" id="ARBA00022670"/>
    </source>
</evidence>
<evidence type="ECO:0000256" key="1">
    <source>
        <dbReference type="ARBA" id="ARBA00004613"/>
    </source>
</evidence>
<protein>
    <recommendedName>
        <fullName evidence="12">Peptidase S1 domain-containing protein</fullName>
    </recommendedName>
</protein>
<evidence type="ECO:0000313" key="13">
    <source>
        <dbReference type="EMBL" id="CAF1169096.1"/>
    </source>
</evidence>
<keyword evidence="3" id="KW-0964">Secreted</keyword>
<evidence type="ECO:0000256" key="5">
    <source>
        <dbReference type="ARBA" id="ARBA00022729"/>
    </source>
</evidence>
<keyword evidence="8" id="KW-1015">Disulfide bond</keyword>
<evidence type="ECO:0000256" key="6">
    <source>
        <dbReference type="ARBA" id="ARBA00022801"/>
    </source>
</evidence>